<dbReference type="GO" id="GO:0031956">
    <property type="term" value="F:medium-chain fatty acid-CoA ligase activity"/>
    <property type="evidence" value="ECO:0007669"/>
    <property type="project" value="TreeGrafter"/>
</dbReference>
<sequence>MNAWDYLQNHTDQPWLWETPTKILKAVTQKYFRTLTQLDAGQTIILAERDPIKFLAFWVAAASTPHRLILANPDWQTSEWQQVYQFIQPDIIIGNAPRQITIAPLPKPIEQLPEQVILIPTGGTSGQIKFAIHTWETITAAVIGLQNFLRLPQINACCVLPLYHVSGLMQAIRALITGGTIATYNWPALKAGSLPAINTSDYVLSLVPTQLTQLLEASATKPQILDFLQPMQAIFLGGAPAWPSLLERARHLKLPIAPTYGMTETLGQIATLKPEEFLAGQTGCGQLLPHANITIQAEHGAKPGTIGQLKIQADSQMRGYFPVTSQPSHANAFYPDDLGYFDTHGYLHIVGRNSDKIISGGENIFPAEIEAAIRATAAVTDTYVLGLPDERWGEIVTAIIVPTTPTSNPAPLINRLKTALSTQLSQHKQPKHWLIVDHLPRQPNGKLTKTTIESWLTDAALER</sequence>
<evidence type="ECO:0000259" key="4">
    <source>
        <dbReference type="Pfam" id="PF13193"/>
    </source>
</evidence>
<dbReference type="GO" id="GO:0006631">
    <property type="term" value="P:fatty acid metabolic process"/>
    <property type="evidence" value="ECO:0007669"/>
    <property type="project" value="TreeGrafter"/>
</dbReference>
<evidence type="ECO:0000313" key="5">
    <source>
        <dbReference type="EMBL" id="MBE9028878.1"/>
    </source>
</evidence>
<dbReference type="RefSeq" id="WP_264323701.1">
    <property type="nucleotide sequence ID" value="NZ_JADEXQ010000008.1"/>
</dbReference>
<keyword evidence="6" id="KW-1185">Reference proteome</keyword>
<proteinExistence type="inferred from homology"/>
<name>A0A928Z373_9CYAN</name>
<dbReference type="Pfam" id="PF00501">
    <property type="entry name" value="AMP-binding"/>
    <property type="match status" value="1"/>
</dbReference>
<dbReference type="InterPro" id="IPR000873">
    <property type="entry name" value="AMP-dep_synth/lig_dom"/>
</dbReference>
<dbReference type="EMBL" id="JADEXQ010000008">
    <property type="protein sequence ID" value="MBE9028878.1"/>
    <property type="molecule type" value="Genomic_DNA"/>
</dbReference>
<dbReference type="PROSITE" id="PS00455">
    <property type="entry name" value="AMP_BINDING"/>
    <property type="match status" value="1"/>
</dbReference>
<organism evidence="5 6">
    <name type="scientific">Romeriopsis navalis LEGE 11480</name>
    <dbReference type="NCBI Taxonomy" id="2777977"/>
    <lineage>
        <taxon>Bacteria</taxon>
        <taxon>Bacillati</taxon>
        <taxon>Cyanobacteriota</taxon>
        <taxon>Cyanophyceae</taxon>
        <taxon>Leptolyngbyales</taxon>
        <taxon>Leptolyngbyaceae</taxon>
        <taxon>Romeriopsis</taxon>
        <taxon>Romeriopsis navalis</taxon>
    </lineage>
</organism>
<evidence type="ECO:0000313" key="6">
    <source>
        <dbReference type="Proteomes" id="UP000625316"/>
    </source>
</evidence>
<dbReference type="AlphaFoldDB" id="A0A928Z373"/>
<gene>
    <name evidence="5" type="ORF">IQ266_03765</name>
</gene>
<comment type="similarity">
    <text evidence="1">Belongs to the ATP-dependent AMP-binding enzyme family.</text>
</comment>
<dbReference type="Gene3D" id="3.40.50.12780">
    <property type="entry name" value="N-terminal domain of ligase-like"/>
    <property type="match status" value="1"/>
</dbReference>
<accession>A0A928Z373</accession>
<dbReference type="Proteomes" id="UP000625316">
    <property type="component" value="Unassembled WGS sequence"/>
</dbReference>
<dbReference type="InterPro" id="IPR020845">
    <property type="entry name" value="AMP-binding_CS"/>
</dbReference>
<comment type="caution">
    <text evidence="5">The sequence shown here is derived from an EMBL/GenBank/DDBJ whole genome shotgun (WGS) entry which is preliminary data.</text>
</comment>
<dbReference type="InterPro" id="IPR042099">
    <property type="entry name" value="ANL_N_sf"/>
</dbReference>
<dbReference type="Gene3D" id="3.30.300.30">
    <property type="match status" value="1"/>
</dbReference>
<feature type="domain" description="AMP-dependent synthetase/ligase" evidence="3">
    <location>
        <begin position="90"/>
        <end position="321"/>
    </location>
</feature>
<dbReference type="PANTHER" id="PTHR43201">
    <property type="entry name" value="ACYL-COA SYNTHETASE"/>
    <property type="match status" value="1"/>
</dbReference>
<dbReference type="PANTHER" id="PTHR43201:SF5">
    <property type="entry name" value="MEDIUM-CHAIN ACYL-COA LIGASE ACSF2, MITOCHONDRIAL"/>
    <property type="match status" value="1"/>
</dbReference>
<dbReference type="SUPFAM" id="SSF56801">
    <property type="entry name" value="Acetyl-CoA synthetase-like"/>
    <property type="match status" value="1"/>
</dbReference>
<evidence type="ECO:0000256" key="2">
    <source>
        <dbReference type="ARBA" id="ARBA00022598"/>
    </source>
</evidence>
<evidence type="ECO:0000256" key="1">
    <source>
        <dbReference type="ARBA" id="ARBA00006432"/>
    </source>
</evidence>
<protein>
    <submittedName>
        <fullName evidence="5">AMP-binding protein</fullName>
    </submittedName>
</protein>
<dbReference type="Pfam" id="PF13193">
    <property type="entry name" value="AMP-binding_C"/>
    <property type="match status" value="1"/>
</dbReference>
<dbReference type="InterPro" id="IPR025110">
    <property type="entry name" value="AMP-bd_C"/>
</dbReference>
<evidence type="ECO:0000259" key="3">
    <source>
        <dbReference type="Pfam" id="PF00501"/>
    </source>
</evidence>
<feature type="domain" description="AMP-binding enzyme C-terminal" evidence="4">
    <location>
        <begin position="368"/>
        <end position="446"/>
    </location>
</feature>
<keyword evidence="2" id="KW-0436">Ligase</keyword>
<reference evidence="5" key="1">
    <citation type="submission" date="2020-10" db="EMBL/GenBank/DDBJ databases">
        <authorList>
            <person name="Castelo-Branco R."/>
            <person name="Eusebio N."/>
            <person name="Adriana R."/>
            <person name="Vieira A."/>
            <person name="Brugerolle De Fraissinette N."/>
            <person name="Rezende De Castro R."/>
            <person name="Schneider M.P."/>
            <person name="Vasconcelos V."/>
            <person name="Leao P.N."/>
        </authorList>
    </citation>
    <scope>NUCLEOTIDE SEQUENCE</scope>
    <source>
        <strain evidence="5">LEGE 11480</strain>
    </source>
</reference>
<dbReference type="InterPro" id="IPR045851">
    <property type="entry name" value="AMP-bd_C_sf"/>
</dbReference>